<sequence length="327" mass="36867">MINLFVTYRCNLACSYCFARELHADFSEDLDEARFTRLLGWMRGSSIPAAAFIGGEPTLHPGLADMVRRTAESGISVVLFTNGVFPGGLLDELLPYVSNFVVNYNDPSLYTQSQRDRLHGNLDYIAESDSRLTFSKNFSSRYCEYDYLLEGAEAYGVRSIRYDISRPSISASNDHFTDDDTRRIISHIVRFVKACEGRGIRTGLDCSVRLCDLDLADRNYLERVSMKFSGVCHPSIDIHPDLSASYCLPMRDVTVPDVTEFASQDALMWHFAELVRPIRQANVSKDCLDCKDFMRRCQGGCMALRRTERPAKGGAKPLDKAESETHD</sequence>
<gene>
    <name evidence="7" type="ORF">GM415_10620</name>
</gene>
<keyword evidence="4" id="KW-0408">Iron</keyword>
<dbReference type="PANTHER" id="PTHR11228">
    <property type="entry name" value="RADICAL SAM DOMAIN PROTEIN"/>
    <property type="match status" value="1"/>
</dbReference>
<accession>A0A6I6JHS1</accession>
<dbReference type="Pfam" id="PF04055">
    <property type="entry name" value="Radical_SAM"/>
    <property type="match status" value="1"/>
</dbReference>
<dbReference type="InterPro" id="IPR007197">
    <property type="entry name" value="rSAM"/>
</dbReference>
<feature type="domain" description="Radical SAM core" evidence="6">
    <location>
        <begin position="6"/>
        <end position="97"/>
    </location>
</feature>
<organism evidence="7 8">
    <name type="scientific">Pseudodesulfovibrio cashew</name>
    <dbReference type="NCBI Taxonomy" id="2678688"/>
    <lineage>
        <taxon>Bacteria</taxon>
        <taxon>Pseudomonadati</taxon>
        <taxon>Thermodesulfobacteriota</taxon>
        <taxon>Desulfovibrionia</taxon>
        <taxon>Desulfovibrionales</taxon>
        <taxon>Desulfovibrionaceae</taxon>
    </lineage>
</organism>
<evidence type="ECO:0000259" key="6">
    <source>
        <dbReference type="Pfam" id="PF04055"/>
    </source>
</evidence>
<protein>
    <submittedName>
        <fullName evidence="7">Radical SAM protein</fullName>
    </submittedName>
</protein>
<evidence type="ECO:0000256" key="2">
    <source>
        <dbReference type="ARBA" id="ARBA00022691"/>
    </source>
</evidence>
<evidence type="ECO:0000256" key="5">
    <source>
        <dbReference type="ARBA" id="ARBA00023014"/>
    </source>
</evidence>
<dbReference type="SFLD" id="SFLDG01067">
    <property type="entry name" value="SPASM/twitch_domain_containing"/>
    <property type="match status" value="1"/>
</dbReference>
<dbReference type="InterPro" id="IPR058240">
    <property type="entry name" value="rSAM_sf"/>
</dbReference>
<dbReference type="PANTHER" id="PTHR11228:SF7">
    <property type="entry name" value="PQQA PEPTIDE CYCLASE"/>
    <property type="match status" value="1"/>
</dbReference>
<dbReference type="AlphaFoldDB" id="A0A6I6JHS1"/>
<dbReference type="SUPFAM" id="SSF102114">
    <property type="entry name" value="Radical SAM enzymes"/>
    <property type="match status" value="1"/>
</dbReference>
<evidence type="ECO:0000313" key="8">
    <source>
        <dbReference type="Proteomes" id="UP000428328"/>
    </source>
</evidence>
<evidence type="ECO:0000256" key="1">
    <source>
        <dbReference type="ARBA" id="ARBA00001966"/>
    </source>
</evidence>
<dbReference type="RefSeq" id="WP_158947972.1">
    <property type="nucleotide sequence ID" value="NZ_CP046400.1"/>
</dbReference>
<keyword evidence="3" id="KW-0479">Metal-binding</keyword>
<reference evidence="7 8" key="1">
    <citation type="submission" date="2019-11" db="EMBL/GenBank/DDBJ databases">
        <authorList>
            <person name="Zheng R.K."/>
            <person name="Sun C.M."/>
        </authorList>
    </citation>
    <scope>NUCLEOTIDE SEQUENCE [LARGE SCALE GENOMIC DNA]</scope>
    <source>
        <strain evidence="7 8">SRB007</strain>
    </source>
</reference>
<evidence type="ECO:0000256" key="4">
    <source>
        <dbReference type="ARBA" id="ARBA00023004"/>
    </source>
</evidence>
<proteinExistence type="predicted"/>
<dbReference type="GO" id="GO:0003824">
    <property type="term" value="F:catalytic activity"/>
    <property type="evidence" value="ECO:0007669"/>
    <property type="project" value="InterPro"/>
</dbReference>
<comment type="cofactor">
    <cofactor evidence="1">
        <name>[4Fe-4S] cluster</name>
        <dbReference type="ChEBI" id="CHEBI:49883"/>
    </cofactor>
</comment>
<name>A0A6I6JHS1_9BACT</name>
<dbReference type="SFLD" id="SFLDS00029">
    <property type="entry name" value="Radical_SAM"/>
    <property type="match status" value="1"/>
</dbReference>
<dbReference type="Proteomes" id="UP000428328">
    <property type="component" value="Chromosome"/>
</dbReference>
<dbReference type="InterPro" id="IPR050377">
    <property type="entry name" value="Radical_SAM_PqqE_MftC-like"/>
</dbReference>
<dbReference type="CDD" id="cd01335">
    <property type="entry name" value="Radical_SAM"/>
    <property type="match status" value="1"/>
</dbReference>
<dbReference type="Gene3D" id="3.20.20.70">
    <property type="entry name" value="Aldolase class I"/>
    <property type="match status" value="1"/>
</dbReference>
<keyword evidence="8" id="KW-1185">Reference proteome</keyword>
<dbReference type="GO" id="GO:0046872">
    <property type="term" value="F:metal ion binding"/>
    <property type="evidence" value="ECO:0007669"/>
    <property type="project" value="UniProtKB-KW"/>
</dbReference>
<dbReference type="KEGG" id="psel:GM415_10620"/>
<evidence type="ECO:0000256" key="3">
    <source>
        <dbReference type="ARBA" id="ARBA00022723"/>
    </source>
</evidence>
<evidence type="ECO:0000313" key="7">
    <source>
        <dbReference type="EMBL" id="QGY40558.1"/>
    </source>
</evidence>
<keyword evidence="5" id="KW-0411">Iron-sulfur</keyword>
<dbReference type="GO" id="GO:0051536">
    <property type="term" value="F:iron-sulfur cluster binding"/>
    <property type="evidence" value="ECO:0007669"/>
    <property type="project" value="UniProtKB-KW"/>
</dbReference>
<dbReference type="InterPro" id="IPR013785">
    <property type="entry name" value="Aldolase_TIM"/>
</dbReference>
<dbReference type="EMBL" id="CP046400">
    <property type="protein sequence ID" value="QGY40558.1"/>
    <property type="molecule type" value="Genomic_DNA"/>
</dbReference>
<keyword evidence="2" id="KW-0949">S-adenosyl-L-methionine</keyword>